<dbReference type="InterPro" id="IPR006115">
    <property type="entry name" value="6PGDH_NADP-bd"/>
</dbReference>
<accession>I7A166</accession>
<feature type="domain" description="6-phosphogluconate dehydrogenase NADP-binding" evidence="4">
    <location>
        <begin position="2"/>
        <end position="157"/>
    </location>
</feature>
<reference evidence="6 7" key="1">
    <citation type="journal article" date="2013" name="PLoS ONE">
        <title>Genomic analysis of Melioribacter roseus, facultatively anaerobic organotrophic bacterium representing a novel deep lineage within Bacteriodetes/Chlorobi group.</title>
        <authorList>
            <person name="Kadnikov V.V."/>
            <person name="Mardanov A.V."/>
            <person name="Podosokorskaya O.A."/>
            <person name="Gavrilov S.N."/>
            <person name="Kublanov I.V."/>
            <person name="Beletsky A.V."/>
            <person name="Bonch-Osmolovskaya E.A."/>
            <person name="Ravin N.V."/>
        </authorList>
    </citation>
    <scope>NUCLEOTIDE SEQUENCE [LARGE SCALE GENOMIC DNA]</scope>
    <source>
        <strain evidence="7">JCM 17771 / P3M-2</strain>
    </source>
</reference>
<dbReference type="PANTHER" id="PTHR43580">
    <property type="entry name" value="OXIDOREDUCTASE GLYR1-RELATED"/>
    <property type="match status" value="1"/>
</dbReference>
<dbReference type="RefSeq" id="WP_014856372.1">
    <property type="nucleotide sequence ID" value="NC_018178.1"/>
</dbReference>
<name>I7A166_MELRP</name>
<gene>
    <name evidence="6" type="ordered locus">MROS_1704</name>
</gene>
<feature type="domain" description="3-hydroxyisobutyrate dehydrogenase-like NAD-binding" evidence="5">
    <location>
        <begin position="160"/>
        <end position="280"/>
    </location>
</feature>
<dbReference type="EMBL" id="CP003557">
    <property type="protein sequence ID" value="AFN74938.1"/>
    <property type="molecule type" value="Genomic_DNA"/>
</dbReference>
<dbReference type="GO" id="GO:0051287">
    <property type="term" value="F:NAD binding"/>
    <property type="evidence" value="ECO:0007669"/>
    <property type="project" value="InterPro"/>
</dbReference>
<evidence type="ECO:0000259" key="4">
    <source>
        <dbReference type="Pfam" id="PF03446"/>
    </source>
</evidence>
<dbReference type="Gene3D" id="1.10.1040.10">
    <property type="entry name" value="N-(1-d-carboxylethyl)-l-norvaline Dehydrogenase, domain 2"/>
    <property type="match status" value="1"/>
</dbReference>
<dbReference type="InterPro" id="IPR013328">
    <property type="entry name" value="6PGD_dom2"/>
</dbReference>
<dbReference type="HOGENOM" id="CLU_035117_0_8_10"/>
<dbReference type="OrthoDB" id="9786703at2"/>
<keyword evidence="2" id="KW-0520">NAD</keyword>
<dbReference type="Gene3D" id="3.40.50.720">
    <property type="entry name" value="NAD(P)-binding Rossmann-like Domain"/>
    <property type="match status" value="1"/>
</dbReference>
<dbReference type="InterPro" id="IPR036291">
    <property type="entry name" value="NAD(P)-bd_dom_sf"/>
</dbReference>
<dbReference type="SUPFAM" id="SSF51735">
    <property type="entry name" value="NAD(P)-binding Rossmann-fold domains"/>
    <property type="match status" value="1"/>
</dbReference>
<dbReference type="STRING" id="1191523.MROS_1704"/>
<keyword evidence="1" id="KW-0560">Oxidoreductase</keyword>
<dbReference type="Pfam" id="PF03446">
    <property type="entry name" value="NAD_binding_2"/>
    <property type="match status" value="1"/>
</dbReference>
<organism evidence="6 7">
    <name type="scientific">Melioribacter roseus (strain DSM 23840 / JCM 17771 / VKM B-2668 / P3M-2)</name>
    <dbReference type="NCBI Taxonomy" id="1191523"/>
    <lineage>
        <taxon>Bacteria</taxon>
        <taxon>Pseudomonadati</taxon>
        <taxon>Ignavibacteriota</taxon>
        <taxon>Ignavibacteria</taxon>
        <taxon>Ignavibacteriales</taxon>
        <taxon>Melioribacteraceae</taxon>
        <taxon>Melioribacter</taxon>
    </lineage>
</organism>
<dbReference type="AlphaFoldDB" id="I7A166"/>
<evidence type="ECO:0000313" key="6">
    <source>
        <dbReference type="EMBL" id="AFN74938.1"/>
    </source>
</evidence>
<evidence type="ECO:0000256" key="1">
    <source>
        <dbReference type="ARBA" id="ARBA00023002"/>
    </source>
</evidence>
<dbReference type="InterPro" id="IPR051265">
    <property type="entry name" value="HIBADH-related_NP60_sf"/>
</dbReference>
<proteinExistence type="predicted"/>
<dbReference type="PIRSF" id="PIRSF000103">
    <property type="entry name" value="HIBADH"/>
    <property type="match status" value="1"/>
</dbReference>
<dbReference type="GO" id="GO:0016491">
    <property type="term" value="F:oxidoreductase activity"/>
    <property type="evidence" value="ECO:0007669"/>
    <property type="project" value="UniProtKB-KW"/>
</dbReference>
<evidence type="ECO:0000259" key="5">
    <source>
        <dbReference type="Pfam" id="PF14833"/>
    </source>
</evidence>
<dbReference type="Proteomes" id="UP000009011">
    <property type="component" value="Chromosome"/>
</dbReference>
<evidence type="ECO:0000256" key="2">
    <source>
        <dbReference type="ARBA" id="ARBA00023027"/>
    </source>
</evidence>
<dbReference type="KEGG" id="mro:MROS_1704"/>
<dbReference type="InterPro" id="IPR029154">
    <property type="entry name" value="HIBADH-like_NADP-bd"/>
</dbReference>
<sequence length="286" mass="32167">MKVAFIGTGLMGEPMAFRLLKAGYNLFVFNRTKSKTERLKKHQAKIFDSAADAVKETPVIITMLTDFNAISETLFSEKISFKGKTLIQMSTISPNESLLLKNRIEENEGEYIEAPVLGSIPQVEEGRLVVMVGASKENYNKWKKLLKNFGDGVYHVGDIGSASAMKLALNQLIASLTSVFSMSLGYILASNVDVNQFMEILRKSALYAPTFDKKLNGMLKRDFDKANFPLKHLLKDVNLIQEEFAGKKINTEIIEKVRNILQKGMEMNMADKDYSALFNVIYPKQE</sequence>
<dbReference type="InterPro" id="IPR015815">
    <property type="entry name" value="HIBADH-related"/>
</dbReference>
<evidence type="ECO:0000256" key="3">
    <source>
        <dbReference type="PIRSR" id="PIRSR000103-1"/>
    </source>
</evidence>
<protein>
    <submittedName>
        <fullName evidence="6">6-phosphogluconate dehydrogenase NAD-binding protein</fullName>
    </submittedName>
</protein>
<dbReference type="PATRIC" id="fig|1191523.3.peg.1805"/>
<dbReference type="GO" id="GO:0050661">
    <property type="term" value="F:NADP binding"/>
    <property type="evidence" value="ECO:0007669"/>
    <property type="project" value="InterPro"/>
</dbReference>
<dbReference type="InterPro" id="IPR008927">
    <property type="entry name" value="6-PGluconate_DH-like_C_sf"/>
</dbReference>
<dbReference type="SUPFAM" id="SSF48179">
    <property type="entry name" value="6-phosphogluconate dehydrogenase C-terminal domain-like"/>
    <property type="match status" value="1"/>
</dbReference>
<evidence type="ECO:0000313" key="7">
    <source>
        <dbReference type="Proteomes" id="UP000009011"/>
    </source>
</evidence>
<dbReference type="PANTHER" id="PTHR43580:SF2">
    <property type="entry name" value="CYTOKINE-LIKE NUCLEAR FACTOR N-PAC"/>
    <property type="match status" value="1"/>
</dbReference>
<dbReference type="Pfam" id="PF14833">
    <property type="entry name" value="NAD_binding_11"/>
    <property type="match status" value="1"/>
</dbReference>
<dbReference type="eggNOG" id="COG2084">
    <property type="taxonomic scope" value="Bacteria"/>
</dbReference>
<keyword evidence="7" id="KW-1185">Reference proteome</keyword>
<feature type="active site" evidence="3">
    <location>
        <position position="166"/>
    </location>
</feature>